<evidence type="ECO:0000259" key="3">
    <source>
        <dbReference type="Pfam" id="PF01936"/>
    </source>
</evidence>
<dbReference type="GO" id="GO:0004540">
    <property type="term" value="F:RNA nuclease activity"/>
    <property type="evidence" value="ECO:0007669"/>
    <property type="project" value="InterPro"/>
</dbReference>
<dbReference type="PANTHER" id="PTHR14379">
    <property type="entry name" value="LIMKAIN B LKAP"/>
    <property type="match status" value="1"/>
</dbReference>
<name>A0A7G2ETB7_ARATH</name>
<dbReference type="InterPro" id="IPR024768">
    <property type="entry name" value="Marf1"/>
</dbReference>
<dbReference type="InterPro" id="IPR021139">
    <property type="entry name" value="NYN"/>
</dbReference>
<feature type="compositionally biased region" description="Polar residues" evidence="1">
    <location>
        <begin position="198"/>
        <end position="208"/>
    </location>
</feature>
<dbReference type="AlphaFoldDB" id="A0A7G2ETB7"/>
<keyword evidence="2" id="KW-1133">Transmembrane helix</keyword>
<keyword evidence="2" id="KW-0812">Transmembrane</keyword>
<reference evidence="4 5" key="1">
    <citation type="submission" date="2020-09" db="EMBL/GenBank/DDBJ databases">
        <authorList>
            <person name="Ashkenazy H."/>
        </authorList>
    </citation>
    <scope>NUCLEOTIDE SEQUENCE [LARGE SCALE GENOMIC DNA]</scope>
    <source>
        <strain evidence="5">cv. Cdm-0</strain>
    </source>
</reference>
<dbReference type="CDD" id="cd10910">
    <property type="entry name" value="PIN_limkain_b1_N_like"/>
    <property type="match status" value="1"/>
</dbReference>
<evidence type="ECO:0000313" key="5">
    <source>
        <dbReference type="Proteomes" id="UP000516314"/>
    </source>
</evidence>
<accession>A0A7G2ETB7</accession>
<dbReference type="Gene3D" id="3.40.50.1010">
    <property type="entry name" value="5'-nuclease"/>
    <property type="match status" value="1"/>
</dbReference>
<dbReference type="Pfam" id="PF01936">
    <property type="entry name" value="NYN"/>
    <property type="match status" value="1"/>
</dbReference>
<feature type="region of interest" description="Disordered" evidence="1">
    <location>
        <begin position="198"/>
        <end position="251"/>
    </location>
</feature>
<evidence type="ECO:0000256" key="2">
    <source>
        <dbReference type="SAM" id="Phobius"/>
    </source>
</evidence>
<evidence type="ECO:0000256" key="1">
    <source>
        <dbReference type="SAM" id="MobiDB-lite"/>
    </source>
</evidence>
<sequence>MNTAGKEDLGTADTAEAQYVMAKTSVWWDIENCQVPKGLDAHGIAQNISSALKKMNYCGRVSIFAYGDTSGIPHVIQHALNSTGIELHHVPAGEFLKPFYGVKDASDKKILVDMLFWAFDNPAPSNIMLISGDRDFSNALHKLSLRRYNILLAHPPKASAPLSQAATTVWLWTSLLAGGNPLIRGKVKTSQLVANASTSSNVMSSPPHNQFPDPPRSGPLHARQPYLNPDPFVNNRDPNAARPGPSNMRPLCPNAIRRHRQEKLERALLLLILLVFMFMILATVNSN</sequence>
<protein>
    <submittedName>
        <fullName evidence="4">(thale cress) hypothetical protein</fullName>
    </submittedName>
</protein>
<feature type="transmembrane region" description="Helical" evidence="2">
    <location>
        <begin position="267"/>
        <end position="284"/>
    </location>
</feature>
<dbReference type="EMBL" id="LR881468">
    <property type="protein sequence ID" value="CAD5326524.1"/>
    <property type="molecule type" value="Genomic_DNA"/>
</dbReference>
<organism evidence="4 5">
    <name type="scientific">Arabidopsis thaliana</name>
    <name type="common">Mouse-ear cress</name>
    <dbReference type="NCBI Taxonomy" id="3702"/>
    <lineage>
        <taxon>Eukaryota</taxon>
        <taxon>Viridiplantae</taxon>
        <taxon>Streptophyta</taxon>
        <taxon>Embryophyta</taxon>
        <taxon>Tracheophyta</taxon>
        <taxon>Spermatophyta</taxon>
        <taxon>Magnoliopsida</taxon>
        <taxon>eudicotyledons</taxon>
        <taxon>Gunneridae</taxon>
        <taxon>Pentapetalae</taxon>
        <taxon>rosids</taxon>
        <taxon>malvids</taxon>
        <taxon>Brassicales</taxon>
        <taxon>Brassicaceae</taxon>
        <taxon>Camelineae</taxon>
        <taxon>Arabidopsis</taxon>
    </lineage>
</organism>
<keyword evidence="2" id="KW-0472">Membrane</keyword>
<proteinExistence type="predicted"/>
<dbReference type="GO" id="GO:0005777">
    <property type="term" value="C:peroxisome"/>
    <property type="evidence" value="ECO:0007669"/>
    <property type="project" value="InterPro"/>
</dbReference>
<feature type="domain" description="NYN" evidence="3">
    <location>
        <begin position="23"/>
        <end position="168"/>
    </location>
</feature>
<dbReference type="GO" id="GO:0010468">
    <property type="term" value="P:regulation of gene expression"/>
    <property type="evidence" value="ECO:0007669"/>
    <property type="project" value="InterPro"/>
</dbReference>
<dbReference type="Proteomes" id="UP000516314">
    <property type="component" value="Chromosome 3"/>
</dbReference>
<dbReference type="PANTHER" id="PTHR14379:SF7">
    <property type="entry name" value="ENDONUCLEASE OR GLYCOSYL HYDROLASE-RELATED"/>
    <property type="match status" value="1"/>
</dbReference>
<evidence type="ECO:0000313" key="4">
    <source>
        <dbReference type="EMBL" id="CAD5326524.1"/>
    </source>
</evidence>
<gene>
    <name evidence="4" type="ORF">AT9943_LOCUS14285</name>
</gene>